<evidence type="ECO:0000313" key="2">
    <source>
        <dbReference type="EMBL" id="OLP82110.1"/>
    </source>
</evidence>
<dbReference type="OrthoDB" id="7486196at2759"/>
<reference evidence="2 3" key="1">
    <citation type="submission" date="2016-02" db="EMBL/GenBank/DDBJ databases">
        <title>Genome analysis of coral dinoflagellate symbionts highlights evolutionary adaptations to a symbiotic lifestyle.</title>
        <authorList>
            <person name="Aranda M."/>
            <person name="Li Y."/>
            <person name="Liew Y.J."/>
            <person name="Baumgarten S."/>
            <person name="Simakov O."/>
            <person name="Wilson M."/>
            <person name="Piel J."/>
            <person name="Ashoor H."/>
            <person name="Bougouffa S."/>
            <person name="Bajic V.B."/>
            <person name="Ryu T."/>
            <person name="Ravasi T."/>
            <person name="Bayer T."/>
            <person name="Micklem G."/>
            <person name="Kim H."/>
            <person name="Bhak J."/>
            <person name="Lajeunesse T.C."/>
            <person name="Voolstra C.R."/>
        </authorList>
    </citation>
    <scope>NUCLEOTIDE SEQUENCE [LARGE SCALE GENOMIC DNA]</scope>
    <source>
        <strain evidence="2 3">CCMP2467</strain>
    </source>
</reference>
<evidence type="ECO:0000313" key="3">
    <source>
        <dbReference type="Proteomes" id="UP000186817"/>
    </source>
</evidence>
<dbReference type="AlphaFoldDB" id="A0A1Q9CGR1"/>
<keyword evidence="3" id="KW-1185">Reference proteome</keyword>
<name>A0A1Q9CGR1_SYMMI</name>
<accession>A0A1Q9CGR1</accession>
<dbReference type="EMBL" id="LSRX01001224">
    <property type="protein sequence ID" value="OLP82110.1"/>
    <property type="molecule type" value="Genomic_DNA"/>
</dbReference>
<dbReference type="InterPro" id="IPR007714">
    <property type="entry name" value="CFA20_dom"/>
</dbReference>
<dbReference type="PANTHER" id="PTHR12458">
    <property type="entry name" value="ORF PROTEIN"/>
    <property type="match status" value="1"/>
</dbReference>
<gene>
    <name evidence="2" type="primary">Gtl3</name>
    <name evidence="2" type="ORF">AK812_SmicGene37268</name>
</gene>
<evidence type="ECO:0000259" key="1">
    <source>
        <dbReference type="Pfam" id="PF05018"/>
    </source>
</evidence>
<dbReference type="Proteomes" id="UP000186817">
    <property type="component" value="Unassembled WGS sequence"/>
</dbReference>
<dbReference type="Pfam" id="PF05018">
    <property type="entry name" value="CFA20_dom"/>
    <property type="match status" value="1"/>
</dbReference>
<organism evidence="2 3">
    <name type="scientific">Symbiodinium microadriaticum</name>
    <name type="common">Dinoflagellate</name>
    <name type="synonym">Zooxanthella microadriatica</name>
    <dbReference type="NCBI Taxonomy" id="2951"/>
    <lineage>
        <taxon>Eukaryota</taxon>
        <taxon>Sar</taxon>
        <taxon>Alveolata</taxon>
        <taxon>Dinophyceae</taxon>
        <taxon>Suessiales</taxon>
        <taxon>Symbiodiniaceae</taxon>
        <taxon>Symbiodinium</taxon>
    </lineage>
</organism>
<protein>
    <submittedName>
        <fullName evidence="2">UPF0468 protein C16orf80-like</fullName>
    </submittedName>
</protein>
<proteinExistence type="predicted"/>
<feature type="domain" description="CFA20" evidence="1">
    <location>
        <begin position="806"/>
        <end position="989"/>
    </location>
</feature>
<dbReference type="InterPro" id="IPR040441">
    <property type="entry name" value="CFA20/CFAP20DC"/>
</dbReference>
<sequence>MCQPLPASENWRQTLKAEVDVEQEQYGENVYGNFFKILEDDNGTSERPVHLSMQENGAPSDDTNLPSVLKDEEATSLMLFSRSILPDHSGICRASIRLLSSFRNRRTKMPYDADIVKIGPGEQVVRVLHSAKRTAFYPVLAQGKIDSERPKQPKVQLHRYLRCYCILQSPRLQPACGVQDAKIVLDIGHPALISHPLSTYQDWWDGSAVDGWTLPFDILTFVVGAFSQGSRLPVKDGDVTLCRAWPLRRLDSERQSELKDMGAAERSTSEFERAKKSLHDTSVTLEGACMEQPWKAAALCLLFLVDSVRLFEGETVKTGSYSHLKLLKRLRKADEAEKSWKAFCKETGYKSTSDMPEDVLEQFVLNPEHHSADRLSAFALEARLPKVASDFEDDEMEFGGFMDSNLYGLVKSDKEQQEERRQRVIQIRSFMSDPEKAKLWRRFCLEAEDPDDEESRAVRSEMAARSDLGRRKTALESWLDAETGKAVPLRDWLGSLQVVVPHFSVVQAPARLGFAINVTAASCQGLAVEELLLTEAFADASQLKIGLQADIGIRCLVNTSLEVGQIHSCTMAIASSASVIKLGMQVPSVDGFPGKASTTCELTPDITQLDFHGRSPACDVLKIAEQGIRALVNDFASKVLCSKVSAALAALSSEVSRELKQKVQPYLKPAAALQPPSVDGAIDLEKTFWKGPVGHVFRSFLREVGHVDNDVEFNKVVRFLRSDLGLGAVSLPAVPELQVVLPWIENAVFTMAMKSATVDVSLIEDLHFGFSAPSAARLSVLDYRVVPAGAPGTNRALERCTGVTNMFKNTYQSGFLSILYSIGSKPLQIWDKKVRNGHIKRLTDSDIQSSVLEIMGTNVSTTYITCPADPSKTLGIKLPFLVMIIKNLKKYFTFEVTVLDDKEVRRRFRASNYQSTTRVKPFICTMPMRLDEGWNQIQFNLSDFTRRAYGTNYIETLRVQLHANCRIRRIYFSDRLYSEEELPPEFKLFLPVAQKAQAQAQAQPAPAPACGLTPLVSMAAKTALLLPGGTASLKLLGHELNITQHTSLSPVHLRARAGLKVSGAAAAFVAYNASGLQQLHWQWSLRAELQLAAGHLGTPSSHDLQ</sequence>
<comment type="caution">
    <text evidence="2">The sequence shown here is derived from an EMBL/GenBank/DDBJ whole genome shotgun (WGS) entry which is preliminary data.</text>
</comment>